<reference evidence="5" key="2">
    <citation type="journal article" date="2019" name="Nat. Med.">
        <title>A library of human gut bacterial isolates paired with longitudinal multiomics data enables mechanistic microbiome research.</title>
        <authorList>
            <person name="Poyet M."/>
            <person name="Groussin M."/>
            <person name="Gibbons S.M."/>
            <person name="Avila-Pacheco J."/>
            <person name="Jiang X."/>
            <person name="Kearney S.M."/>
            <person name="Perrotta A.R."/>
            <person name="Berdy B."/>
            <person name="Zhao S."/>
            <person name="Lieberman T.D."/>
            <person name="Swanson P.K."/>
            <person name="Smith M."/>
            <person name="Roesemann S."/>
            <person name="Alexander J.E."/>
            <person name="Rich S.A."/>
            <person name="Livny J."/>
            <person name="Vlamakis H."/>
            <person name="Clish C."/>
            <person name="Bullock K."/>
            <person name="Deik A."/>
            <person name="Scott J."/>
            <person name="Pierce K.A."/>
            <person name="Xavier R.J."/>
            <person name="Alm E.J."/>
        </authorList>
    </citation>
    <scope>NUCLEOTIDE SEQUENCE</scope>
    <source>
        <strain evidence="5">BIOML-A12</strain>
    </source>
</reference>
<reference evidence="3 6" key="1">
    <citation type="submission" date="2014-08" db="EMBL/GenBank/DDBJ databases">
        <title>Clostridium innocuum, an unnegligible vancomycin-resistant pathogen causing extra-intestinal infections.</title>
        <authorList>
            <person name="Feng Y."/>
            <person name="Chiu C.-H."/>
        </authorList>
    </citation>
    <scope>NUCLEOTIDE SEQUENCE [LARGE SCALE GENOMIC DNA]</scope>
    <source>
        <strain evidence="3 6">AN88</strain>
    </source>
</reference>
<dbReference type="Proteomes" id="UP000604383">
    <property type="component" value="Unassembled WGS sequence"/>
</dbReference>
<evidence type="ECO:0000313" key="6">
    <source>
        <dbReference type="Proteomes" id="UP000030008"/>
    </source>
</evidence>
<dbReference type="HAMAP" id="MF_01448">
    <property type="entry name" value="UPF0473"/>
    <property type="match status" value="1"/>
</dbReference>
<dbReference type="EMBL" id="JAKTMA010000011">
    <property type="protein sequence ID" value="MCR0232631.1"/>
    <property type="molecule type" value="Genomic_DNA"/>
</dbReference>
<evidence type="ECO:0000313" key="3">
    <source>
        <dbReference type="EMBL" id="KGJ51822.1"/>
    </source>
</evidence>
<evidence type="ECO:0000256" key="1">
    <source>
        <dbReference type="ARBA" id="ARBA00008439"/>
    </source>
</evidence>
<dbReference type="PANTHER" id="PTHR40066:SF1">
    <property type="entry name" value="UPF0473 PROTEIN CBO2561_CLC_2432"/>
    <property type="match status" value="1"/>
</dbReference>
<dbReference type="Pfam" id="PF06949">
    <property type="entry name" value="DUF1292"/>
    <property type="match status" value="1"/>
</dbReference>
<dbReference type="InterPro" id="IPR009711">
    <property type="entry name" value="UPF0473"/>
</dbReference>
<dbReference type="Proteomes" id="UP001203972">
    <property type="component" value="Unassembled WGS sequence"/>
</dbReference>
<comment type="similarity">
    <text evidence="1 2">Belongs to the UPF0473 family.</text>
</comment>
<sequence length="86" mass="9920">MLDSSSLYVTDENGNEKRMEILFTFEDDNHAKKYVVFMDPEEEEGEVFASAYDDEGNLIPVESDAEWQMIEEVIGAFQEDEEAVEE</sequence>
<organism evidence="3 6">
    <name type="scientific">Clostridium innocuum</name>
    <dbReference type="NCBI Taxonomy" id="1522"/>
    <lineage>
        <taxon>Bacteria</taxon>
        <taxon>Bacillati</taxon>
        <taxon>Bacillota</taxon>
        <taxon>Clostridia</taxon>
        <taxon>Eubacteriales</taxon>
        <taxon>Clostridiaceae</taxon>
        <taxon>Clostridium</taxon>
    </lineage>
</organism>
<dbReference type="EMBL" id="JQIF01000097">
    <property type="protein sequence ID" value="KGJ51822.1"/>
    <property type="molecule type" value="Genomic_DNA"/>
</dbReference>
<evidence type="ECO:0000313" key="5">
    <source>
        <dbReference type="EMBL" id="MZH55823.1"/>
    </source>
</evidence>
<dbReference type="AlphaFoldDB" id="A0A099I3K2"/>
<accession>A0A099I3K2</accession>
<name>A0A099I3K2_CLOIN</name>
<dbReference type="EMBL" id="WWTN01000011">
    <property type="protein sequence ID" value="MZH55823.1"/>
    <property type="molecule type" value="Genomic_DNA"/>
</dbReference>
<evidence type="ECO:0000256" key="2">
    <source>
        <dbReference type="HAMAP-Rule" id="MF_01448"/>
    </source>
</evidence>
<protein>
    <recommendedName>
        <fullName evidence="2">UPF0473 protein CIAN88_18875</fullName>
    </recommendedName>
</protein>
<proteinExistence type="inferred from homology"/>
<gene>
    <name evidence="3" type="ORF">CIAN88_18875</name>
    <name evidence="5" type="ORF">GT664_08625</name>
    <name evidence="4" type="ORF">MKC95_07610</name>
</gene>
<dbReference type="PANTHER" id="PTHR40066">
    <property type="entry name" value="UPF0473 PROTEIN CBO2561/CLC_2432"/>
    <property type="match status" value="1"/>
</dbReference>
<comment type="caution">
    <text evidence="3">The sequence shown here is derived from an EMBL/GenBank/DDBJ whole genome shotgun (WGS) entry which is preliminary data.</text>
</comment>
<evidence type="ECO:0000313" key="4">
    <source>
        <dbReference type="EMBL" id="MCR0232631.1"/>
    </source>
</evidence>
<dbReference type="RefSeq" id="WP_008817111.1">
    <property type="nucleotide sequence ID" value="NZ_AP025565.1"/>
</dbReference>
<dbReference type="Proteomes" id="UP000030008">
    <property type="component" value="Unassembled WGS sequence"/>
</dbReference>
<reference evidence="4" key="3">
    <citation type="journal article" date="2022" name="Clin. Infect. Dis.">
        <title>Association between Clostridium innocuum and antibiotic-associated diarrhea in adults and children: A cross-sectional study and comparative genomics analysis.</title>
        <authorList>
            <person name="Cherny K.E."/>
            <person name="Muscat E.B."/>
            <person name="Balaji A."/>
            <person name="Mukherjee J."/>
            <person name="Ozer E.A."/>
            <person name="Angarone M.P."/>
            <person name="Hauser A.R."/>
            <person name="Sichel J.S."/>
            <person name="Amponsah E."/>
            <person name="Kociolek L.K."/>
        </authorList>
    </citation>
    <scope>NUCLEOTIDE SEQUENCE</scope>
    <source>
        <strain evidence="4">NU1-AC-029v</strain>
    </source>
</reference>